<dbReference type="AlphaFoldDB" id="M0M5V2"/>
<gene>
    <name evidence="2" type="ORF">C447_05872</name>
</gene>
<dbReference type="Proteomes" id="UP000011566">
    <property type="component" value="Unassembled WGS sequence"/>
</dbReference>
<evidence type="ECO:0000313" key="3">
    <source>
        <dbReference type="Proteomes" id="UP000011566"/>
    </source>
</evidence>
<feature type="transmembrane region" description="Helical" evidence="1">
    <location>
        <begin position="64"/>
        <end position="88"/>
    </location>
</feature>
<feature type="transmembrane region" description="Helical" evidence="1">
    <location>
        <begin position="174"/>
        <end position="191"/>
    </location>
</feature>
<protein>
    <submittedName>
        <fullName evidence="2">Uncharacterized protein</fullName>
    </submittedName>
</protein>
<feature type="transmembrane region" description="Helical" evidence="1">
    <location>
        <begin position="146"/>
        <end position="162"/>
    </location>
</feature>
<name>M0M5V2_9EURY</name>
<evidence type="ECO:0000256" key="1">
    <source>
        <dbReference type="SAM" id="Phobius"/>
    </source>
</evidence>
<keyword evidence="3" id="KW-1185">Reference proteome</keyword>
<feature type="transmembrane region" description="Helical" evidence="1">
    <location>
        <begin position="94"/>
        <end position="112"/>
    </location>
</feature>
<reference evidence="2 3" key="1">
    <citation type="journal article" date="2014" name="PLoS Genet.">
        <title>Phylogenetically driven sequencing of extremely halophilic archaea reveals strategies for static and dynamic osmo-response.</title>
        <authorList>
            <person name="Becker E.A."/>
            <person name="Seitzer P.M."/>
            <person name="Tritt A."/>
            <person name="Larsen D."/>
            <person name="Krusor M."/>
            <person name="Yao A.I."/>
            <person name="Wu D."/>
            <person name="Madern D."/>
            <person name="Eisen J.A."/>
            <person name="Darling A.E."/>
            <person name="Facciotti M.T."/>
        </authorList>
    </citation>
    <scope>NUCLEOTIDE SEQUENCE [LARGE SCALE GENOMIC DNA]</scope>
    <source>
        <strain evidence="2 3">100A6</strain>
    </source>
</reference>
<accession>M0M5V2</accession>
<keyword evidence="1" id="KW-0812">Transmembrane</keyword>
<proteinExistence type="predicted"/>
<keyword evidence="1" id="KW-0472">Membrane</keyword>
<feature type="transmembrane region" description="Helical" evidence="1">
    <location>
        <begin position="211"/>
        <end position="233"/>
    </location>
</feature>
<keyword evidence="1" id="KW-1133">Transmembrane helix</keyword>
<feature type="transmembrane region" description="Helical" evidence="1">
    <location>
        <begin position="26"/>
        <end position="43"/>
    </location>
</feature>
<dbReference type="OrthoDB" id="213229at2157"/>
<dbReference type="EMBL" id="AOMB01000015">
    <property type="protein sequence ID" value="EMA39760.1"/>
    <property type="molecule type" value="Genomic_DNA"/>
</dbReference>
<comment type="caution">
    <text evidence="2">The sequence shown here is derived from an EMBL/GenBank/DDBJ whole genome shotgun (WGS) entry which is preliminary data.</text>
</comment>
<sequence>MNLQWITNEVISWLIAHGFQPNNREWVGLILLVTFAAFVIWNTQSRSALFSAIKVATGRKLLALWAIYILWLILFVLVADMVGIWNPVLTKDTFIWGVSSGLVLLGSFTEATKIAYLKDKATEIIGGIVIIEYFMNLSPFSIPIEFVLQVVLLIAIVLPAGASNSQEEDIASKVRIWTLTIASAVVVIHTLRTADILWGAVDWQLSVVKMVWPMLLGLWMLILTFPLSIYAAYEEVFLRIDICRSDSSKAWRAKIGVVLALGIRLKSIREAAKGGGMAYDVAHTNSIGAAYEEAKRHRLEDES</sequence>
<evidence type="ECO:0000313" key="2">
    <source>
        <dbReference type="EMBL" id="EMA39760.1"/>
    </source>
</evidence>
<dbReference type="RefSeq" id="WP_007691812.1">
    <property type="nucleotide sequence ID" value="NZ_AOMB01000015.1"/>
</dbReference>
<dbReference type="PATRIC" id="fig|1132509.6.peg.1345"/>
<organism evidence="2 3">
    <name type="scientific">Halococcus hamelinensis 100A6</name>
    <dbReference type="NCBI Taxonomy" id="1132509"/>
    <lineage>
        <taxon>Archaea</taxon>
        <taxon>Methanobacteriati</taxon>
        <taxon>Methanobacteriota</taxon>
        <taxon>Stenosarchaea group</taxon>
        <taxon>Halobacteria</taxon>
        <taxon>Halobacteriales</taxon>
        <taxon>Halococcaceae</taxon>
        <taxon>Halococcus</taxon>
    </lineage>
</organism>